<protein>
    <recommendedName>
        <fullName evidence="8">Probable branched-chain-amino-acid aminotransferase</fullName>
        <ecNumber evidence="7">2.6.1.42</ecNumber>
    </recommendedName>
</protein>
<keyword evidence="14" id="KW-0032">Aminotransferase</keyword>
<dbReference type="Pfam" id="PF01063">
    <property type="entry name" value="Aminotran_4"/>
    <property type="match status" value="1"/>
</dbReference>
<dbReference type="CDD" id="cd01558">
    <property type="entry name" value="D-AAT_like"/>
    <property type="match status" value="1"/>
</dbReference>
<evidence type="ECO:0000256" key="1">
    <source>
        <dbReference type="ARBA" id="ARBA00001933"/>
    </source>
</evidence>
<comment type="catalytic activity">
    <reaction evidence="13">
        <text>L-leucine + 2-oxoglutarate = 4-methyl-2-oxopentanoate + L-glutamate</text>
        <dbReference type="Rhea" id="RHEA:18321"/>
        <dbReference type="ChEBI" id="CHEBI:16810"/>
        <dbReference type="ChEBI" id="CHEBI:17865"/>
        <dbReference type="ChEBI" id="CHEBI:29985"/>
        <dbReference type="ChEBI" id="CHEBI:57427"/>
        <dbReference type="EC" id="2.6.1.42"/>
    </reaction>
</comment>
<evidence type="ECO:0000313" key="14">
    <source>
        <dbReference type="EMBL" id="PRD42310.1"/>
    </source>
</evidence>
<dbReference type="EC" id="2.6.1.42" evidence="7"/>
<comment type="catalytic activity">
    <reaction evidence="11">
        <text>L-valine + 2-oxoglutarate = 3-methyl-2-oxobutanoate + L-glutamate</text>
        <dbReference type="Rhea" id="RHEA:24813"/>
        <dbReference type="ChEBI" id="CHEBI:11851"/>
        <dbReference type="ChEBI" id="CHEBI:16810"/>
        <dbReference type="ChEBI" id="CHEBI:29985"/>
        <dbReference type="ChEBI" id="CHEBI:57762"/>
        <dbReference type="EC" id="2.6.1.42"/>
    </reaction>
</comment>
<comment type="pathway">
    <text evidence="4">Amino-acid biosynthesis; L-valine biosynthesis; L-valine from pyruvate: step 4/4.</text>
</comment>
<comment type="catalytic activity">
    <reaction evidence="12">
        <text>L-isoleucine + 2-oxoglutarate = (S)-3-methyl-2-oxopentanoate + L-glutamate</text>
        <dbReference type="Rhea" id="RHEA:24801"/>
        <dbReference type="ChEBI" id="CHEBI:16810"/>
        <dbReference type="ChEBI" id="CHEBI:29985"/>
        <dbReference type="ChEBI" id="CHEBI:35146"/>
        <dbReference type="ChEBI" id="CHEBI:58045"/>
        <dbReference type="EC" id="2.6.1.42"/>
    </reaction>
</comment>
<evidence type="ECO:0000256" key="4">
    <source>
        <dbReference type="ARBA" id="ARBA00004931"/>
    </source>
</evidence>
<dbReference type="Gene3D" id="3.30.470.10">
    <property type="match status" value="1"/>
</dbReference>
<dbReference type="InterPro" id="IPR001544">
    <property type="entry name" value="Aminotrans_IV"/>
</dbReference>
<evidence type="ECO:0000256" key="8">
    <source>
        <dbReference type="ARBA" id="ARBA00014472"/>
    </source>
</evidence>
<evidence type="ECO:0000256" key="7">
    <source>
        <dbReference type="ARBA" id="ARBA00013053"/>
    </source>
</evidence>
<name>A0A2S9IP71_9HYPH</name>
<dbReference type="PANTHER" id="PTHR42743:SF11">
    <property type="entry name" value="AMINODEOXYCHORISMATE LYASE"/>
    <property type="match status" value="1"/>
</dbReference>
<organism evidence="14 15">
    <name type="scientific">Phyllobacterium phragmitis</name>
    <dbReference type="NCBI Taxonomy" id="2670329"/>
    <lineage>
        <taxon>Bacteria</taxon>
        <taxon>Pseudomonadati</taxon>
        <taxon>Pseudomonadota</taxon>
        <taxon>Alphaproteobacteria</taxon>
        <taxon>Hyphomicrobiales</taxon>
        <taxon>Phyllobacteriaceae</taxon>
        <taxon>Phyllobacterium</taxon>
    </lineage>
</organism>
<proteinExistence type="inferred from homology"/>
<dbReference type="GO" id="GO:0052655">
    <property type="term" value="F:L-valine-2-oxoglutarate transaminase activity"/>
    <property type="evidence" value="ECO:0007669"/>
    <property type="project" value="RHEA"/>
</dbReference>
<dbReference type="EMBL" id="PVBR01000013">
    <property type="protein sequence ID" value="PRD42310.1"/>
    <property type="molecule type" value="Genomic_DNA"/>
</dbReference>
<accession>A0A2S9IP71</accession>
<dbReference type="GO" id="GO:0052654">
    <property type="term" value="F:L-leucine-2-oxoglutarate transaminase activity"/>
    <property type="evidence" value="ECO:0007669"/>
    <property type="project" value="RHEA"/>
</dbReference>
<dbReference type="InterPro" id="IPR043132">
    <property type="entry name" value="BCAT-like_C"/>
</dbReference>
<keyword evidence="9" id="KW-0663">Pyridoxal phosphate</keyword>
<keyword evidence="10" id="KW-0100">Branched-chain amino acid biosynthesis</keyword>
<dbReference type="InterPro" id="IPR043131">
    <property type="entry name" value="BCAT-like_N"/>
</dbReference>
<evidence type="ECO:0000256" key="12">
    <source>
        <dbReference type="ARBA" id="ARBA00048798"/>
    </source>
</evidence>
<dbReference type="SUPFAM" id="SSF56752">
    <property type="entry name" value="D-aminoacid aminotransferase-like PLP-dependent enzymes"/>
    <property type="match status" value="1"/>
</dbReference>
<dbReference type="AlphaFoldDB" id="A0A2S9IP71"/>
<dbReference type="GO" id="GO:0005829">
    <property type="term" value="C:cytosol"/>
    <property type="evidence" value="ECO:0007669"/>
    <property type="project" value="TreeGrafter"/>
</dbReference>
<evidence type="ECO:0000256" key="11">
    <source>
        <dbReference type="ARBA" id="ARBA00048212"/>
    </source>
</evidence>
<dbReference type="Gene3D" id="3.20.10.10">
    <property type="entry name" value="D-amino Acid Aminotransferase, subunit A, domain 2"/>
    <property type="match status" value="1"/>
</dbReference>
<dbReference type="RefSeq" id="WP_105743275.1">
    <property type="nucleotide sequence ID" value="NZ_PVBR01000013.1"/>
</dbReference>
<evidence type="ECO:0000256" key="6">
    <source>
        <dbReference type="ARBA" id="ARBA00009320"/>
    </source>
</evidence>
<evidence type="ECO:0000256" key="2">
    <source>
        <dbReference type="ARBA" id="ARBA00003109"/>
    </source>
</evidence>
<dbReference type="GO" id="GO:0052656">
    <property type="term" value="F:L-isoleucine-2-oxoglutarate transaminase activity"/>
    <property type="evidence" value="ECO:0007669"/>
    <property type="project" value="RHEA"/>
</dbReference>
<evidence type="ECO:0000256" key="5">
    <source>
        <dbReference type="ARBA" id="ARBA00005072"/>
    </source>
</evidence>
<evidence type="ECO:0000256" key="13">
    <source>
        <dbReference type="ARBA" id="ARBA00049229"/>
    </source>
</evidence>
<dbReference type="InterPro" id="IPR036038">
    <property type="entry name" value="Aminotransferase-like"/>
</dbReference>
<comment type="pathway">
    <text evidence="5">Amino-acid biosynthesis; L-leucine biosynthesis; L-leucine from 3-methyl-2-oxobutanoate: step 4/4.</text>
</comment>
<dbReference type="InterPro" id="IPR050571">
    <property type="entry name" value="Class-IV_PLP-Dep_Aminotrnsfr"/>
</dbReference>
<evidence type="ECO:0000313" key="15">
    <source>
        <dbReference type="Proteomes" id="UP000239434"/>
    </source>
</evidence>
<comment type="function">
    <text evidence="2">Acts on leucine, isoleucine and valine.</text>
</comment>
<comment type="similarity">
    <text evidence="6">Belongs to the class-IV pyridoxal-phosphate-dependent aminotransferase family.</text>
</comment>
<evidence type="ECO:0000256" key="10">
    <source>
        <dbReference type="ARBA" id="ARBA00023304"/>
    </source>
</evidence>
<dbReference type="GO" id="GO:0008652">
    <property type="term" value="P:amino acid biosynthetic process"/>
    <property type="evidence" value="ECO:0007669"/>
    <property type="project" value="UniProtKB-ARBA"/>
</dbReference>
<keyword evidence="10" id="KW-0028">Amino-acid biosynthesis</keyword>
<gene>
    <name evidence="14" type="ORF">C5748_17425</name>
</gene>
<keyword evidence="15" id="KW-1185">Reference proteome</keyword>
<comment type="caution">
    <text evidence="14">The sequence shown here is derived from an EMBL/GenBank/DDBJ whole genome shotgun (WGS) entry which is preliminary data.</text>
</comment>
<reference evidence="14 15" key="1">
    <citation type="submission" date="2018-02" db="EMBL/GenBank/DDBJ databases">
        <title>The draft genome of Phyllobacterium sp. 1N-3.</title>
        <authorList>
            <person name="Liu L."/>
            <person name="Li L."/>
            <person name="Zhang X."/>
            <person name="Wang T."/>
            <person name="Liang L."/>
        </authorList>
    </citation>
    <scope>NUCLEOTIDE SEQUENCE [LARGE SCALE GENOMIC DNA]</scope>
    <source>
        <strain evidence="14 15">1N-3</strain>
    </source>
</reference>
<dbReference type="PANTHER" id="PTHR42743">
    <property type="entry name" value="AMINO-ACID AMINOTRANSFERASE"/>
    <property type="match status" value="1"/>
</dbReference>
<comment type="cofactor">
    <cofactor evidence="1">
        <name>pyridoxal 5'-phosphate</name>
        <dbReference type="ChEBI" id="CHEBI:597326"/>
    </cofactor>
</comment>
<dbReference type="GO" id="GO:0009082">
    <property type="term" value="P:branched-chain amino acid biosynthetic process"/>
    <property type="evidence" value="ECO:0007669"/>
    <property type="project" value="UniProtKB-KW"/>
</dbReference>
<sequence>MQRIVYLNGEWLAESEAKVSIFDRGFLFADAIYEVTAVIGGKLIDYPGHAARLKRSLAELRMTCPLDADSLLDVHRQIVARNNLDEGLIYMQISRGPADRDFAFPANPTPTITLFTQEKGILSSPKLETGISVITMPDLRWVRRDIKTVQLLYPSIAKTEAMHRNADDAWLVEDGFVTEASSANAHIVTTEGKLVTRSLSTAILHGITRASILDLARGAGVPAEERAFTPQEAKNAAEAFITSATSFVMPVTRIDGEPIGAGIPGPITQRLRAAYVEDRRSNAI</sequence>
<dbReference type="FunFam" id="3.20.10.10:FF:000002">
    <property type="entry name" value="D-alanine aminotransferase"/>
    <property type="match status" value="1"/>
</dbReference>
<comment type="pathway">
    <text evidence="3">Amino-acid biosynthesis; L-isoleucine biosynthesis; L-isoleucine from 2-oxobutanoate: step 4/4.</text>
</comment>
<evidence type="ECO:0000256" key="9">
    <source>
        <dbReference type="ARBA" id="ARBA00022898"/>
    </source>
</evidence>
<dbReference type="NCBIfam" id="NF005209">
    <property type="entry name" value="PRK06680.1"/>
    <property type="match status" value="1"/>
</dbReference>
<keyword evidence="14" id="KW-0808">Transferase</keyword>
<evidence type="ECO:0000256" key="3">
    <source>
        <dbReference type="ARBA" id="ARBA00004824"/>
    </source>
</evidence>
<dbReference type="Proteomes" id="UP000239434">
    <property type="component" value="Unassembled WGS sequence"/>
</dbReference>